<protein>
    <recommendedName>
        <fullName evidence="5">PDCD5-related protein</fullName>
    </recommendedName>
</protein>
<name>A0A2N1J8K7_9BASI</name>
<feature type="region of interest" description="Disordered" evidence="2">
    <location>
        <begin position="17"/>
        <end position="61"/>
    </location>
</feature>
<dbReference type="GO" id="GO:0003677">
    <property type="term" value="F:DNA binding"/>
    <property type="evidence" value="ECO:0007669"/>
    <property type="project" value="InterPro"/>
</dbReference>
<reference evidence="3 4" key="1">
    <citation type="submission" date="2017-10" db="EMBL/GenBank/DDBJ databases">
        <title>A novel species of cold-tolerant Malassezia isolated from bats.</title>
        <authorList>
            <person name="Lorch J.M."/>
            <person name="Palmer J.M."/>
            <person name="Vanderwolf K.J."/>
            <person name="Schmidt K.Z."/>
            <person name="Verant M.L."/>
            <person name="Weller T.J."/>
            <person name="Blehert D.S."/>
        </authorList>
    </citation>
    <scope>NUCLEOTIDE SEQUENCE [LARGE SCALE GENOMIC DNA]</scope>
    <source>
        <strain evidence="3 4">NWHC:44797-103</strain>
    </source>
</reference>
<dbReference type="Gene3D" id="1.10.8.140">
    <property type="entry name" value="PDCD5-like"/>
    <property type="match status" value="1"/>
</dbReference>
<feature type="compositionally biased region" description="Gly residues" evidence="2">
    <location>
        <begin position="20"/>
        <end position="50"/>
    </location>
</feature>
<proteinExistence type="inferred from homology"/>
<dbReference type="EMBL" id="KZ454993">
    <property type="protein sequence ID" value="PKI82900.1"/>
    <property type="molecule type" value="Genomic_DNA"/>
</dbReference>
<dbReference type="FunFam" id="1.10.8.140:FF:000006">
    <property type="entry name" value="programmed cell death protein 5-like"/>
    <property type="match status" value="1"/>
</dbReference>
<sequence>MDDPELEAIRRARMAELRGSAGGGASAAAGMRGGLGVPSGPTGGVDGAGGSEEDKAAQQEEMKRQILTQVLDSEARERLSRIALVKPQKSNAVTDILIQMARSGQIRQRITEEQLILLLDQMEQANPAKEASGKITYTRKKTMDSDDDDWDL</sequence>
<evidence type="ECO:0000313" key="4">
    <source>
        <dbReference type="Proteomes" id="UP000232875"/>
    </source>
</evidence>
<evidence type="ECO:0008006" key="5">
    <source>
        <dbReference type="Google" id="ProtNLM"/>
    </source>
</evidence>
<comment type="similarity">
    <text evidence="1">Belongs to the PDCD5 family.</text>
</comment>
<dbReference type="PIRSF" id="PIRSF015730">
    <property type="entry name" value="TFAR19"/>
    <property type="match status" value="1"/>
</dbReference>
<dbReference type="SUPFAM" id="SSF46950">
    <property type="entry name" value="Double-stranded DNA-binding domain"/>
    <property type="match status" value="1"/>
</dbReference>
<organism evidence="3 4">
    <name type="scientific">Malassezia vespertilionis</name>
    <dbReference type="NCBI Taxonomy" id="2020962"/>
    <lineage>
        <taxon>Eukaryota</taxon>
        <taxon>Fungi</taxon>
        <taxon>Dikarya</taxon>
        <taxon>Basidiomycota</taxon>
        <taxon>Ustilaginomycotina</taxon>
        <taxon>Malasseziomycetes</taxon>
        <taxon>Malasseziales</taxon>
        <taxon>Malasseziaceae</taxon>
        <taxon>Malassezia</taxon>
    </lineage>
</organism>
<dbReference type="STRING" id="2020962.A0A2N1J8K7"/>
<evidence type="ECO:0000313" key="3">
    <source>
        <dbReference type="EMBL" id="PKI82900.1"/>
    </source>
</evidence>
<dbReference type="InterPro" id="IPR036883">
    <property type="entry name" value="PDCD5-like_sf"/>
</dbReference>
<accession>A0A2N1J8K7</accession>
<dbReference type="GO" id="GO:0005634">
    <property type="term" value="C:nucleus"/>
    <property type="evidence" value="ECO:0007669"/>
    <property type="project" value="TreeGrafter"/>
</dbReference>
<gene>
    <name evidence="3" type="ORF">MVES_003321</name>
</gene>
<dbReference type="Pfam" id="PF01984">
    <property type="entry name" value="dsDNA_bind"/>
    <property type="match status" value="1"/>
</dbReference>
<dbReference type="OrthoDB" id="10252486at2759"/>
<keyword evidence="4" id="KW-1185">Reference proteome</keyword>
<dbReference type="PANTHER" id="PTHR10840:SF0">
    <property type="entry name" value="PROGRAMMED CELL DEATH PROTEIN 5"/>
    <property type="match status" value="1"/>
</dbReference>
<evidence type="ECO:0000256" key="1">
    <source>
        <dbReference type="ARBA" id="ARBA00010490"/>
    </source>
</evidence>
<dbReference type="GO" id="GO:0005829">
    <property type="term" value="C:cytosol"/>
    <property type="evidence" value="ECO:0007669"/>
    <property type="project" value="TreeGrafter"/>
</dbReference>
<dbReference type="InterPro" id="IPR002836">
    <property type="entry name" value="PDCD5-like"/>
</dbReference>
<dbReference type="PANTHER" id="PTHR10840">
    <property type="entry name" value="PROGRAMMED CELL DEATH PROTEIN 5"/>
    <property type="match status" value="1"/>
</dbReference>
<dbReference type="Proteomes" id="UP000232875">
    <property type="component" value="Unassembled WGS sequence"/>
</dbReference>
<feature type="compositionally biased region" description="Basic and acidic residues" evidence="2">
    <location>
        <begin position="52"/>
        <end position="61"/>
    </location>
</feature>
<dbReference type="AlphaFoldDB" id="A0A2N1J8K7"/>
<evidence type="ECO:0000256" key="2">
    <source>
        <dbReference type="SAM" id="MobiDB-lite"/>
    </source>
</evidence>